<protein>
    <submittedName>
        <fullName evidence="1">RCG34594</fullName>
    </submittedName>
</protein>
<dbReference type="EMBL" id="CH473948">
    <property type="protein sequence ID" value="EDM06555.1"/>
    <property type="molecule type" value="Genomic_DNA"/>
</dbReference>
<name>A6HKK0_RAT</name>
<accession>A6HKK0</accession>
<reference evidence="1 2" key="1">
    <citation type="submission" date="2005-07" db="EMBL/GenBank/DDBJ databases">
        <authorList>
            <person name="Mural R.J."/>
            <person name="Li P.W."/>
            <person name="Adams M.D."/>
            <person name="Amanatides P.G."/>
            <person name="Baden-Tillson H."/>
            <person name="Barnstead M."/>
            <person name="Chin S.H."/>
            <person name="Dew I."/>
            <person name="Evans C.A."/>
            <person name="Ferriera S."/>
            <person name="Flanigan M."/>
            <person name="Fosler C."/>
            <person name="Glodek A."/>
            <person name="Gu Z."/>
            <person name="Holt R.A."/>
            <person name="Jennings D."/>
            <person name="Kraft C.L."/>
            <person name="Lu F."/>
            <person name="Nguyen T."/>
            <person name="Nusskern D.R."/>
            <person name="Pfannkoch C.M."/>
            <person name="Sitter C."/>
            <person name="Sutton G.G."/>
            <person name="Venter J.C."/>
            <person name="Wang Z."/>
            <person name="Woodage T."/>
            <person name="Zheng X.H."/>
            <person name="Zhong F."/>
        </authorList>
    </citation>
    <scope>NUCLEOTIDE SEQUENCE [LARGE SCALE GENOMIC DNA]</scope>
    <source>
        <strain>BN</strain>
        <strain evidence="2">Sprague-Dawley</strain>
    </source>
</reference>
<proteinExistence type="predicted"/>
<gene>
    <name evidence="1" type="ORF">rCG_34594</name>
</gene>
<dbReference type="Proteomes" id="UP000234681">
    <property type="component" value="Chromosome 10"/>
</dbReference>
<organism evidence="1 2">
    <name type="scientific">Rattus norvegicus</name>
    <name type="common">Rat</name>
    <dbReference type="NCBI Taxonomy" id="10116"/>
    <lineage>
        <taxon>Eukaryota</taxon>
        <taxon>Metazoa</taxon>
        <taxon>Chordata</taxon>
        <taxon>Craniata</taxon>
        <taxon>Vertebrata</taxon>
        <taxon>Euteleostomi</taxon>
        <taxon>Mammalia</taxon>
        <taxon>Eutheria</taxon>
        <taxon>Euarchontoglires</taxon>
        <taxon>Glires</taxon>
        <taxon>Rodentia</taxon>
        <taxon>Myomorpha</taxon>
        <taxon>Muroidea</taxon>
        <taxon>Muridae</taxon>
        <taxon>Murinae</taxon>
        <taxon>Rattus</taxon>
    </lineage>
</organism>
<evidence type="ECO:0000313" key="1">
    <source>
        <dbReference type="EMBL" id="EDM06555.1"/>
    </source>
</evidence>
<dbReference type="AlphaFoldDB" id="A6HKK0"/>
<sequence>MCPINTSWGIGSAGNNTGCSSRGPELNSNNYIGGSQPSLMSSDALFCCAGVLAHKIFIH</sequence>
<evidence type="ECO:0000313" key="2">
    <source>
        <dbReference type="Proteomes" id="UP000234681"/>
    </source>
</evidence>